<dbReference type="Gene3D" id="3.30.70.20">
    <property type="match status" value="1"/>
</dbReference>
<dbReference type="FunFam" id="3.30.70.20:FF:000035">
    <property type="entry name" value="Iron hydrogenase 1"/>
    <property type="match status" value="1"/>
</dbReference>
<dbReference type="eggNOG" id="COG3383">
    <property type="taxonomic scope" value="Bacteria"/>
</dbReference>
<keyword evidence="3" id="KW-0004">4Fe-4S</keyword>
<keyword evidence="5" id="KW-0677">Repeat</keyword>
<dbReference type="PROSITE" id="PS51085">
    <property type="entry name" value="2FE2S_FER_2"/>
    <property type="match status" value="1"/>
</dbReference>
<dbReference type="PANTHER" id="PTHR24960:SF84">
    <property type="entry name" value="HYDROGENASE SUBUNIT"/>
    <property type="match status" value="1"/>
</dbReference>
<evidence type="ECO:0000256" key="7">
    <source>
        <dbReference type="ARBA" id="ARBA00023014"/>
    </source>
</evidence>
<name>D9QPS3_ACEAZ</name>
<evidence type="ECO:0000256" key="2">
    <source>
        <dbReference type="ARBA" id="ARBA00013529"/>
    </source>
</evidence>
<gene>
    <name evidence="10" type="ordered locus">Acear_0985</name>
</gene>
<sequence length="252" mass="28753">MKAIINGRDVELKTEKTILELAEEMDIEIPTLCHHGGLEPYGACRLCIVEIEKNGRRELDTSCTRYVEDGMKIRTETEEIIEKRKVIAELLLARAPESKKLQKKLEDLGVTETEFTARDYDCVLYCGKCVRACKEEVGIGAINFVGRGYETEVDTPFSIDSDVCIGCGACAEVCPTGAIEVDDEGSTRYIRYFNTTLELKECRECGDFFSTERMIERLKAEEEFSSFAEEYFDLCEKCRRNKEMSKFLEVKQ</sequence>
<dbReference type="PROSITE" id="PS51379">
    <property type="entry name" value="4FE4S_FER_2"/>
    <property type="match status" value="1"/>
</dbReference>
<dbReference type="Proteomes" id="UP000001661">
    <property type="component" value="Chromosome"/>
</dbReference>
<evidence type="ECO:0000259" key="9">
    <source>
        <dbReference type="PROSITE" id="PS51379"/>
    </source>
</evidence>
<dbReference type="HOGENOM" id="CLU_000422_11_3_9"/>
<accession>D9QPS3</accession>
<evidence type="ECO:0000256" key="4">
    <source>
        <dbReference type="ARBA" id="ARBA00022723"/>
    </source>
</evidence>
<reference evidence="10 11" key="1">
    <citation type="journal article" date="2010" name="Stand. Genomic Sci.">
        <title>Complete genome sequence of Acetohalobium arabaticum type strain (Z-7288).</title>
        <authorList>
            <person name="Sikorski J."/>
            <person name="Lapidus A."/>
            <person name="Chertkov O."/>
            <person name="Lucas S."/>
            <person name="Copeland A."/>
            <person name="Glavina Del Rio T."/>
            <person name="Nolan M."/>
            <person name="Tice H."/>
            <person name="Cheng J.F."/>
            <person name="Han C."/>
            <person name="Brambilla E."/>
            <person name="Pitluck S."/>
            <person name="Liolios K."/>
            <person name="Ivanova N."/>
            <person name="Mavromatis K."/>
            <person name="Mikhailova N."/>
            <person name="Pati A."/>
            <person name="Bruce D."/>
            <person name="Detter C."/>
            <person name="Tapia R."/>
            <person name="Goodwin L."/>
            <person name="Chen A."/>
            <person name="Palaniappan K."/>
            <person name="Land M."/>
            <person name="Hauser L."/>
            <person name="Chang Y.J."/>
            <person name="Jeffries C.D."/>
            <person name="Rohde M."/>
            <person name="Goker M."/>
            <person name="Spring S."/>
            <person name="Woyke T."/>
            <person name="Bristow J."/>
            <person name="Eisen J.A."/>
            <person name="Markowitz V."/>
            <person name="Hugenholtz P."/>
            <person name="Kyrpides N.C."/>
            <person name="Klenk H.P."/>
        </authorList>
    </citation>
    <scope>NUCLEOTIDE SEQUENCE [LARGE SCALE GENOMIC DNA]</scope>
    <source>
        <strain evidence="11">ATCC 49924 / DSM 5501 / Z-7288</strain>
    </source>
</reference>
<dbReference type="STRING" id="574087.Acear_0985"/>
<feature type="domain" description="2Fe-2S ferredoxin-type" evidence="8">
    <location>
        <begin position="1"/>
        <end position="79"/>
    </location>
</feature>
<dbReference type="InterPro" id="IPR017896">
    <property type="entry name" value="4Fe4S_Fe-S-bd"/>
</dbReference>
<dbReference type="RefSeq" id="WP_013277960.1">
    <property type="nucleotide sequence ID" value="NC_014378.1"/>
</dbReference>
<dbReference type="GO" id="GO:0046872">
    <property type="term" value="F:metal ion binding"/>
    <property type="evidence" value="ECO:0007669"/>
    <property type="project" value="UniProtKB-KW"/>
</dbReference>
<dbReference type="GO" id="GO:0051539">
    <property type="term" value="F:4 iron, 4 sulfur cluster binding"/>
    <property type="evidence" value="ECO:0007669"/>
    <property type="project" value="UniProtKB-KW"/>
</dbReference>
<dbReference type="AlphaFoldDB" id="D9QPS3"/>
<keyword evidence="4" id="KW-0479">Metal-binding</keyword>
<dbReference type="InterPro" id="IPR017900">
    <property type="entry name" value="4Fe4S_Fe_S_CS"/>
</dbReference>
<dbReference type="InterPro" id="IPR036010">
    <property type="entry name" value="2Fe-2S_ferredoxin-like_sf"/>
</dbReference>
<dbReference type="InterPro" id="IPR050157">
    <property type="entry name" value="PSI_iron-sulfur_center"/>
</dbReference>
<dbReference type="Pfam" id="PF13510">
    <property type="entry name" value="Fer2_4"/>
    <property type="match status" value="1"/>
</dbReference>
<dbReference type="OrthoDB" id="9803192at2"/>
<organism evidence="10 11">
    <name type="scientific">Acetohalobium arabaticum (strain ATCC 49924 / DSM 5501 / Z-7288)</name>
    <dbReference type="NCBI Taxonomy" id="574087"/>
    <lineage>
        <taxon>Bacteria</taxon>
        <taxon>Bacillati</taxon>
        <taxon>Bacillota</taxon>
        <taxon>Clostridia</taxon>
        <taxon>Halanaerobiales</taxon>
        <taxon>Halobacteroidaceae</taxon>
        <taxon>Acetohalobium</taxon>
    </lineage>
</organism>
<keyword evidence="6" id="KW-0408">Iron</keyword>
<comment type="function">
    <text evidence="1">Ferredoxins are iron-sulfur proteins that transfer electrons in a wide variety of metabolic reactions.</text>
</comment>
<dbReference type="InterPro" id="IPR001041">
    <property type="entry name" value="2Fe-2S_ferredoxin-type"/>
</dbReference>
<dbReference type="Gene3D" id="3.10.20.740">
    <property type="match status" value="1"/>
</dbReference>
<evidence type="ECO:0000259" key="8">
    <source>
        <dbReference type="PROSITE" id="PS51085"/>
    </source>
</evidence>
<evidence type="ECO:0000256" key="6">
    <source>
        <dbReference type="ARBA" id="ARBA00023004"/>
    </source>
</evidence>
<dbReference type="CDD" id="cd00207">
    <property type="entry name" value="fer2"/>
    <property type="match status" value="1"/>
</dbReference>
<dbReference type="SUPFAM" id="SSF54862">
    <property type="entry name" value="4Fe-4S ferredoxins"/>
    <property type="match status" value="1"/>
</dbReference>
<proteinExistence type="predicted"/>
<dbReference type="EMBL" id="CP002105">
    <property type="protein sequence ID" value="ADL12514.1"/>
    <property type="molecule type" value="Genomic_DNA"/>
</dbReference>
<evidence type="ECO:0000256" key="3">
    <source>
        <dbReference type="ARBA" id="ARBA00022485"/>
    </source>
</evidence>
<feature type="domain" description="4Fe-4S ferredoxin-type" evidence="9">
    <location>
        <begin position="155"/>
        <end position="184"/>
    </location>
</feature>
<keyword evidence="7" id="KW-0411">Iron-sulfur</keyword>
<evidence type="ECO:0000256" key="1">
    <source>
        <dbReference type="ARBA" id="ARBA00003532"/>
    </source>
</evidence>
<keyword evidence="11" id="KW-1185">Reference proteome</keyword>
<dbReference type="PANTHER" id="PTHR24960">
    <property type="entry name" value="PHOTOSYSTEM I IRON-SULFUR CENTER-RELATED"/>
    <property type="match status" value="1"/>
</dbReference>
<evidence type="ECO:0000313" key="11">
    <source>
        <dbReference type="Proteomes" id="UP000001661"/>
    </source>
</evidence>
<protein>
    <recommendedName>
        <fullName evidence="2">Ferredoxin</fullName>
    </recommendedName>
</protein>
<dbReference type="PROSITE" id="PS00198">
    <property type="entry name" value="4FE4S_FER_1"/>
    <property type="match status" value="1"/>
</dbReference>
<evidence type="ECO:0000256" key="5">
    <source>
        <dbReference type="ARBA" id="ARBA00022737"/>
    </source>
</evidence>
<dbReference type="Pfam" id="PF00037">
    <property type="entry name" value="Fer4"/>
    <property type="match status" value="1"/>
</dbReference>
<evidence type="ECO:0000313" key="10">
    <source>
        <dbReference type="EMBL" id="ADL12514.1"/>
    </source>
</evidence>
<dbReference type="SUPFAM" id="SSF54292">
    <property type="entry name" value="2Fe-2S ferredoxin-like"/>
    <property type="match status" value="1"/>
</dbReference>
<dbReference type="KEGG" id="aar:Acear_0985"/>